<dbReference type="GO" id="GO:0003677">
    <property type="term" value="F:DNA binding"/>
    <property type="evidence" value="ECO:0007669"/>
    <property type="project" value="TreeGrafter"/>
</dbReference>
<dbReference type="SUPFAM" id="SSF48173">
    <property type="entry name" value="Cryptochrome/photolyase FAD-binding domain"/>
    <property type="match status" value="1"/>
</dbReference>
<dbReference type="Proteomes" id="UP000649617">
    <property type="component" value="Unassembled WGS sequence"/>
</dbReference>
<feature type="binding site" evidence="7">
    <location>
        <begin position="753"/>
        <end position="760"/>
    </location>
    <ligand>
        <name>FAD</name>
        <dbReference type="ChEBI" id="CHEBI:57692"/>
    </ligand>
</feature>
<feature type="site" description="Electron transfer via tryptophanyl radical" evidence="8">
    <location>
        <position position="860"/>
    </location>
</feature>
<dbReference type="InterPro" id="IPR005101">
    <property type="entry name" value="Cryptochr/Photolyase_FAD-bd"/>
</dbReference>
<evidence type="ECO:0000256" key="1">
    <source>
        <dbReference type="ARBA" id="ARBA00005862"/>
    </source>
</evidence>
<comment type="similarity">
    <text evidence="1">Belongs to the DNA photolyase class-1 family.</text>
</comment>
<dbReference type="PRINTS" id="PR00147">
    <property type="entry name" value="DNAPHOTLYASE"/>
</dbReference>
<dbReference type="SUPFAM" id="SSF52047">
    <property type="entry name" value="RNI-like"/>
    <property type="match status" value="1"/>
</dbReference>
<feature type="binding site" evidence="7">
    <location>
        <begin position="850"/>
        <end position="852"/>
    </location>
    <ligand>
        <name>FAD</name>
        <dbReference type="ChEBI" id="CHEBI:57692"/>
    </ligand>
</feature>
<evidence type="ECO:0000259" key="10">
    <source>
        <dbReference type="Pfam" id="PF00875"/>
    </source>
</evidence>
<dbReference type="InterPro" id="IPR044053">
    <property type="entry name" value="AsaB-like"/>
</dbReference>
<evidence type="ECO:0000259" key="12">
    <source>
        <dbReference type="Pfam" id="PF05118"/>
    </source>
</evidence>
<feature type="domain" description="Photolyase/cryptochrome alpha/beta" evidence="10">
    <location>
        <begin position="509"/>
        <end position="625"/>
    </location>
</feature>
<dbReference type="InterPro" id="IPR032675">
    <property type="entry name" value="LRR_dom_sf"/>
</dbReference>
<evidence type="ECO:0000256" key="6">
    <source>
        <dbReference type="ARBA" id="ARBA00023604"/>
    </source>
</evidence>
<evidence type="ECO:0000256" key="8">
    <source>
        <dbReference type="PIRSR" id="PIRSR602081-2"/>
    </source>
</evidence>
<keyword evidence="5" id="KW-0157">Chromophore</keyword>
<dbReference type="Pfam" id="PF05118">
    <property type="entry name" value="Asp_Arg_Hydrox"/>
    <property type="match status" value="1"/>
</dbReference>
<gene>
    <name evidence="13" type="primary">cry-dash</name>
    <name evidence="13" type="ORF">SPIL2461_LOCUS591</name>
</gene>
<feature type="binding site" evidence="7">
    <location>
        <begin position="708"/>
        <end position="712"/>
    </location>
    <ligand>
        <name>FAD</name>
        <dbReference type="ChEBI" id="CHEBI:57692"/>
    </ligand>
</feature>
<evidence type="ECO:0000313" key="14">
    <source>
        <dbReference type="Proteomes" id="UP000649617"/>
    </source>
</evidence>
<sequence length="2091" mass="230418">MPGTKGCHLAGFIGAFPAICSTTEMLKPPVGGAVDSLARANEELGKYMYNDVKVCGKCGRPCACNQKACQGCGHSLVDVPVTQTENVMMGFIFGVERTVKFPLMISIRRQTDNVIVFDDLLAMSTCHLNALLTSHYCQDWRWLLRDPAKALGLLNEMETEAWQATLSFFSEERWRNFVYREGVTKEMVRDNIICGFNSPPSQFQLHLQWIVLPLMPFHQTKLLDGLHAQRGRWFPLEYVKKILDELVAEGKTFDIRADTPVDEIIQYFNRKGVLYEEVWAECYRKYCASYALSNWKAEDFKYVVLHGQVHEIQEVLPGRRVRVGNMLHLDPVNLHNEDKMLLQNYGRRIESDGKPSGTFLGGKMNLAGAKGVEVNYAIPGRLAYNFETNTSHAHARIATVQPADIYSKGAHSASEVIAFLKKLIQRFFGRCVHKQEPVKKSPDVDRNVRECAEMRLGELGTQLEKIRKISKVSKRAEHLSIALIHVIGSQAPGETTSGVDLSGLVLEADESRLIAESLEELAASLSRLDSKLVVYAGRPEEVLPKLLPSGSLLVYQAEDTYDEQQVEAAIDARLQADVEVHRCFGQTLRHRADLGFDVGEWLPLPFGKFYHETCAAVTPRRELPAPGRGQLPQSRDVIIDGLDIVEPSAGPILKAMGFSPGLLEEPAAGDFQWRGGESEAWKQLESYYIKTGLGRYQQTRNQLHCHCSSRLSPWMAVGCLSPRSVYWRAVQFERENGKDSDRRFDHVQKFIFQLCWRDYFHFYCAHFGRRVFFLSGPARRARSWRRDAATEQSWKQGRTGVPLVDALMRELAATGFMANRGRYIVASYLIHYLNIDWRVGADWFESLLLDHDVCSNYGEWASMANIAVDLGDKYPLGLKGRGPTGGRRPGARGGGGDPWAKGVDLGDTVFDPFEQARQYDRDESVGFRNCGPLLPAASMLNQEVPVATPRLWQWSPSSSAAAGWQLALVKRPSQSARFSFARWQRQNGQARLQSRRVLLAQCVDGKQKAPGTWLHDIGPSTAFVLGCGRYSPDYSLGRIYGLIAGRDACACVGPTNMRLTCHLGLDIPEGCRITCAGESRKWKTGKCIVFDDSYEHEVVHEGSEPRTVLLVNFWHPDIPPSRHTVEDDWSSPVGLNREVVLSRHQRSASNALLPKLHTVNLMSLQTGLGRIFSGRELVEQMVAALLWEAPRLRQMQLPQHLCLHPQKLQKALRQHAGQADVSRALCGWLPADSTSSMQTADLLDAMAIQSPQDAFLAGQFARSLTRVRQLIAVRTLSSQAEIRRAWDEPLGNVEEVPALPPLPASCSHSILKAFADGYCNTDAVAPPRVQELLVNAEVLAGAGSALAQLVSEMPCLRSLHLMSGANLSKPEGMPPESFPVEHRHVGQQDLSLLTRIEIGGGFSFDSLNLAAMLCSASNLQVLDLGGSEFSDADAQLLAGAKVGPLPQLHLLSFRSCKLQSPAAAAALARAVNHFGSVKHIRMQANRWRVEAHRSFAEHLAEPSAKALISLEAGYCQHGQAFSSLSMSPGERGGGRSTSAGWHAASASAGALPEAPLAEDAVEGQNPGESRSDKLHFLAQFGVGLWLSAMAGRLANSLQELRLERLELGVVALQILRRRLRNGTGMALRVLAFSAGCTGLSDKKAGVELAWLLAKVTPHLQCLMLAGSDASPSLLQGMLDAISRHPPSITRPPLLAAEKGRPEIRHLCWISVENVETFLHAKSAVASDTAFTAEEFVKAFRGHGCLTFQGLRSESKNTELKSGSAAAGKSRQNQNLNMHSEATAMESGSACLPALGGVVAELRYQRLVAGKRIGRYIQVPDGGELADEHQVASVYIRDARRALKASLDDNGFELRRQATQCMNFFDPAAVASTYYPEVEAIVREATGCASVIVFDHTVRETGAGSLNVLSDTSQAAAPVMRVHTDYTHESAPRRVQDLTRGESYTGVLVKTRRLDVRLLCVTQTLSTFRKQSGAALDASASAATEAASLGENAQFPQENGSLAGHAQQLLDAAKDEGPEAMQMIKAALQEGVEALNHEADLHPMEFKQSLKDLEKIEHMLKIHSMEHLFHFTLAWASVAAPRTRNCRLNAFL</sequence>
<dbReference type="GO" id="GO:0003904">
    <property type="term" value="F:deoxyribodipyrimidine photo-lyase activity"/>
    <property type="evidence" value="ECO:0007669"/>
    <property type="project" value="TreeGrafter"/>
</dbReference>
<dbReference type="InterPro" id="IPR018394">
    <property type="entry name" value="DNA_photolyase_1_CS_C"/>
</dbReference>
<evidence type="ECO:0000256" key="7">
    <source>
        <dbReference type="PIRSR" id="PIRSR602081-1"/>
    </source>
</evidence>
<dbReference type="OrthoDB" id="418691at2759"/>
<comment type="similarity">
    <text evidence="2">Belongs to the aspartyl/asparaginyl beta-hydroxylase family.</text>
</comment>
<keyword evidence="4 7" id="KW-0274">FAD</keyword>
<dbReference type="Gene3D" id="3.80.10.10">
    <property type="entry name" value="Ribonuclease Inhibitor"/>
    <property type="match status" value="1"/>
</dbReference>
<dbReference type="NCBIfam" id="NF041278">
    <property type="entry name" value="CmcJ_NvfI_EfuI"/>
    <property type="match status" value="1"/>
</dbReference>
<dbReference type="Gene3D" id="3.40.50.620">
    <property type="entry name" value="HUPs"/>
    <property type="match status" value="1"/>
</dbReference>
<reference evidence="13" key="1">
    <citation type="submission" date="2021-02" db="EMBL/GenBank/DDBJ databases">
        <authorList>
            <person name="Dougan E. K."/>
            <person name="Rhodes N."/>
            <person name="Thang M."/>
            <person name="Chan C."/>
        </authorList>
    </citation>
    <scope>NUCLEOTIDE SEQUENCE</scope>
</reference>
<feature type="site" description="Electron transfer via tryptophanyl radical" evidence="8">
    <location>
        <position position="837"/>
    </location>
</feature>
<dbReference type="InterPro" id="IPR027443">
    <property type="entry name" value="IPNS-like_sf"/>
</dbReference>
<dbReference type="InterPro" id="IPR014729">
    <property type="entry name" value="Rossmann-like_a/b/a_fold"/>
</dbReference>
<dbReference type="Pfam" id="PF00875">
    <property type="entry name" value="DNA_photolyase"/>
    <property type="match status" value="1"/>
</dbReference>
<dbReference type="EMBL" id="CAJNIZ010000492">
    <property type="protein sequence ID" value="CAE7163301.1"/>
    <property type="molecule type" value="Genomic_DNA"/>
</dbReference>
<name>A0A812INJ2_SYMPI</name>
<feature type="binding site" evidence="7">
    <location>
        <position position="750"/>
    </location>
    <ligand>
        <name>FAD</name>
        <dbReference type="ChEBI" id="CHEBI:57692"/>
    </ligand>
</feature>
<comment type="cofactor">
    <cofactor evidence="7">
        <name>FAD</name>
        <dbReference type="ChEBI" id="CHEBI:57692"/>
    </cofactor>
    <text evidence="7">Binds 1 FAD per subunit.</text>
</comment>
<evidence type="ECO:0000256" key="5">
    <source>
        <dbReference type="ARBA" id="ARBA00022991"/>
    </source>
</evidence>
<evidence type="ECO:0000256" key="9">
    <source>
        <dbReference type="SAM" id="MobiDB-lite"/>
    </source>
</evidence>
<dbReference type="InterPro" id="IPR006050">
    <property type="entry name" value="DNA_photolyase_N"/>
</dbReference>
<dbReference type="Pfam" id="PF03441">
    <property type="entry name" value="FAD_binding_7"/>
    <property type="match status" value="1"/>
</dbReference>
<feature type="region of interest" description="Disordered" evidence="9">
    <location>
        <begin position="880"/>
        <end position="899"/>
    </location>
</feature>
<dbReference type="GO" id="GO:0000719">
    <property type="term" value="P:photoreactive repair"/>
    <property type="evidence" value="ECO:0007669"/>
    <property type="project" value="TreeGrafter"/>
</dbReference>
<feature type="domain" description="Cryptochrome/DNA photolyase FAD-binding" evidence="11">
    <location>
        <begin position="750"/>
        <end position="869"/>
    </location>
</feature>
<dbReference type="PROSITE" id="PS00394">
    <property type="entry name" value="DNA_PHOTOLYASES_1_1"/>
    <property type="match status" value="1"/>
</dbReference>
<evidence type="ECO:0000256" key="3">
    <source>
        <dbReference type="ARBA" id="ARBA00022630"/>
    </source>
</evidence>
<evidence type="ECO:0000259" key="11">
    <source>
        <dbReference type="Pfam" id="PF03441"/>
    </source>
</evidence>
<dbReference type="SUPFAM" id="SSF52425">
    <property type="entry name" value="Cryptochrome/photolyase, N-terminal domain"/>
    <property type="match status" value="1"/>
</dbReference>
<evidence type="ECO:0000313" key="13">
    <source>
        <dbReference type="EMBL" id="CAE7163301.1"/>
    </source>
</evidence>
<dbReference type="PANTHER" id="PTHR11455:SF22">
    <property type="entry name" value="CRYPTOCHROME DASH"/>
    <property type="match status" value="1"/>
</dbReference>
<dbReference type="GO" id="GO:0016491">
    <property type="term" value="F:oxidoreductase activity"/>
    <property type="evidence" value="ECO:0007669"/>
    <property type="project" value="InterPro"/>
</dbReference>
<dbReference type="InterPro" id="IPR036134">
    <property type="entry name" value="Crypto/Photolyase_FAD-like_sf"/>
</dbReference>
<comment type="caution">
    <text evidence="13">The sequence shown here is derived from an EMBL/GenBank/DDBJ whole genome shotgun (WGS) entry which is preliminary data.</text>
</comment>
<dbReference type="Gene3D" id="1.25.40.80">
    <property type="match status" value="1"/>
</dbReference>
<dbReference type="InterPro" id="IPR036155">
    <property type="entry name" value="Crypto/Photolyase_N_sf"/>
</dbReference>
<dbReference type="Gene3D" id="2.60.120.330">
    <property type="entry name" value="B-lactam Antibiotic, Isopenicillin N Synthase, Chain"/>
    <property type="match status" value="1"/>
</dbReference>
<dbReference type="PANTHER" id="PTHR11455">
    <property type="entry name" value="CRYPTOCHROME"/>
    <property type="match status" value="1"/>
</dbReference>
<feature type="binding site" evidence="7">
    <location>
        <position position="696"/>
    </location>
    <ligand>
        <name>FAD</name>
        <dbReference type="ChEBI" id="CHEBI:57692"/>
    </ligand>
</feature>
<organism evidence="13 14">
    <name type="scientific">Symbiodinium pilosum</name>
    <name type="common">Dinoflagellate</name>
    <dbReference type="NCBI Taxonomy" id="2952"/>
    <lineage>
        <taxon>Eukaryota</taxon>
        <taxon>Sar</taxon>
        <taxon>Alveolata</taxon>
        <taxon>Dinophyceae</taxon>
        <taxon>Suessiales</taxon>
        <taxon>Symbiodiniaceae</taxon>
        <taxon>Symbiodinium</taxon>
    </lineage>
</organism>
<keyword evidence="3 7" id="KW-0285">Flavoprotein</keyword>
<dbReference type="InterPro" id="IPR007803">
    <property type="entry name" value="Asp/Arg/Pro-Hydrxlase"/>
</dbReference>
<feature type="domain" description="Aspartyl/asparaginy/proline hydroxylase" evidence="12">
    <location>
        <begin position="1053"/>
        <end position="1116"/>
    </location>
</feature>
<proteinExistence type="inferred from homology"/>
<evidence type="ECO:0000256" key="4">
    <source>
        <dbReference type="ARBA" id="ARBA00022827"/>
    </source>
</evidence>
<feature type="compositionally biased region" description="Gly residues" evidence="9">
    <location>
        <begin position="880"/>
        <end position="897"/>
    </location>
</feature>
<evidence type="ECO:0000256" key="2">
    <source>
        <dbReference type="ARBA" id="ARBA00007730"/>
    </source>
</evidence>
<dbReference type="InterPro" id="IPR002081">
    <property type="entry name" value="Cryptochrome/DNA_photolyase_1"/>
</dbReference>
<keyword evidence="14" id="KW-1185">Reference proteome</keyword>
<feature type="site" description="Electron transfer via tryptophanyl radical" evidence="8">
    <location>
        <position position="784"/>
    </location>
</feature>
<dbReference type="Gene3D" id="1.10.579.10">
    <property type="entry name" value="DNA Cyclobutane Dipyrimidine Photolyase, subunit A, domain 3"/>
    <property type="match status" value="1"/>
</dbReference>
<dbReference type="GO" id="GO:0071949">
    <property type="term" value="F:FAD binding"/>
    <property type="evidence" value="ECO:0007669"/>
    <property type="project" value="TreeGrafter"/>
</dbReference>
<comment type="similarity">
    <text evidence="6">Belongs to the asaB hydroxylase/desaturase family.</text>
</comment>
<accession>A0A812INJ2</accession>
<protein>
    <submittedName>
        <fullName evidence="13">Cry-dash protein</fullName>
    </submittedName>
</protein>
<dbReference type="SUPFAM" id="SSF51197">
    <property type="entry name" value="Clavaminate synthase-like"/>
    <property type="match status" value="1"/>
</dbReference>